<comment type="caution">
    <text evidence="4">The sequence shown here is derived from an EMBL/GenBank/DDBJ whole genome shotgun (WGS) entry which is preliminary data.</text>
</comment>
<proteinExistence type="predicted"/>
<dbReference type="Pfam" id="PF09967">
    <property type="entry name" value="DUF2201"/>
    <property type="match status" value="1"/>
</dbReference>
<protein>
    <recommendedName>
        <fullName evidence="6">Metallopeptidase domain-containing protein</fullName>
    </recommendedName>
</protein>
<dbReference type="InterPro" id="IPR025154">
    <property type="entry name" value="Put_metallopeptidase_dom"/>
</dbReference>
<dbReference type="EMBL" id="DWUW01000008">
    <property type="protein sequence ID" value="HJD30354.1"/>
    <property type="molecule type" value="Genomic_DNA"/>
</dbReference>
<evidence type="ECO:0000259" key="2">
    <source>
        <dbReference type="Pfam" id="PF09967"/>
    </source>
</evidence>
<evidence type="ECO:0000313" key="5">
    <source>
        <dbReference type="Proteomes" id="UP000823851"/>
    </source>
</evidence>
<accession>A0A9D2QXA5</accession>
<feature type="region of interest" description="Disordered" evidence="1">
    <location>
        <begin position="455"/>
        <end position="474"/>
    </location>
</feature>
<reference evidence="4" key="2">
    <citation type="submission" date="2021-04" db="EMBL/GenBank/DDBJ databases">
        <authorList>
            <person name="Gilroy R."/>
        </authorList>
    </citation>
    <scope>NUCLEOTIDE SEQUENCE</scope>
    <source>
        <strain evidence="4">ChiHjej8B7-25341</strain>
    </source>
</reference>
<name>A0A9D2QXA5_9FIRM</name>
<dbReference type="PANTHER" id="PTHR38730">
    <property type="entry name" value="SLL7028 PROTEIN"/>
    <property type="match status" value="1"/>
</dbReference>
<evidence type="ECO:0008006" key="6">
    <source>
        <dbReference type="Google" id="ProtNLM"/>
    </source>
</evidence>
<dbReference type="Pfam" id="PF13203">
    <property type="entry name" value="DUF2201_N"/>
    <property type="match status" value="2"/>
</dbReference>
<feature type="domain" description="VWA-like" evidence="2">
    <location>
        <begin position="489"/>
        <end position="579"/>
    </location>
</feature>
<dbReference type="AlphaFoldDB" id="A0A9D2QXA5"/>
<feature type="domain" description="Putative metallopeptidase" evidence="3">
    <location>
        <begin position="23"/>
        <end position="131"/>
    </location>
</feature>
<organism evidence="4 5">
    <name type="scientific">Candidatus Eisenbergiella stercorigallinarum</name>
    <dbReference type="NCBI Taxonomy" id="2838557"/>
    <lineage>
        <taxon>Bacteria</taxon>
        <taxon>Bacillati</taxon>
        <taxon>Bacillota</taxon>
        <taxon>Clostridia</taxon>
        <taxon>Lachnospirales</taxon>
        <taxon>Lachnospiraceae</taxon>
        <taxon>Eisenbergiella</taxon>
    </lineage>
</organism>
<evidence type="ECO:0000259" key="3">
    <source>
        <dbReference type="Pfam" id="PF13203"/>
    </source>
</evidence>
<evidence type="ECO:0000313" key="4">
    <source>
        <dbReference type="EMBL" id="HJD30354.1"/>
    </source>
</evidence>
<sequence length="614" mass="68533">MGKKEKQKTEKKSLINLQEGMEIIDRHSLFGRLGGWICPVKKDVLGKQTASVVTAGGRIYVNEDLLLSPEEWAYILAHQRLHLAFGHFDAAKMPYGEEAGPSGKVDIRLWNMACDLYIMGFLSDLKVGRCPVRIPDHGRAGGDEVKIYQKLLFPGDMPEERQAAAALMELIHMEGLESPIRDWENGINPYSRTFSRALNAAVLSVVEEAGEPEKTGSTSAQTRMAVEWFLSHYPLLGGPAAGFSIVEDYQVCQKLEIQIAAVDVREAVIYLNPAAPLEQEERKFVLAHEYLHAGLRHDSRGRGRDPLLWNIACDFVINGWLKEMEVGVMPQSALYAKEYEGLSAESIYDSLLTDIRFAMKQITFRGYGKGDVLAGTDGNPLPGMGGRKTLSPGLDVWLREALAQGLDWQIKQNGRGYLPLGLVEEIRALSMPPIPWDVKLAEWFEEHFPPIQVHHSYARPSRRQSSTPDIPRPGKVIREEDQWTATFGVVLDTSGSMEKKLLGKALGSIAGYAQAREVSWVRVVFCDAQAYDAGYLAPGEIAGRVEVTGRGGTVLQPAIRFLEEAKDFPPDAPILIITDGRIEDHLWIHREHAFLMPQGSRLPFRTKGQIFYFE</sequence>
<evidence type="ECO:0000256" key="1">
    <source>
        <dbReference type="SAM" id="MobiDB-lite"/>
    </source>
</evidence>
<gene>
    <name evidence="4" type="ORF">H9912_00260</name>
</gene>
<dbReference type="Proteomes" id="UP000823851">
    <property type="component" value="Unassembled WGS sequence"/>
</dbReference>
<reference evidence="4" key="1">
    <citation type="journal article" date="2021" name="PeerJ">
        <title>Extensive microbial diversity within the chicken gut microbiome revealed by metagenomics and culture.</title>
        <authorList>
            <person name="Gilroy R."/>
            <person name="Ravi A."/>
            <person name="Getino M."/>
            <person name="Pursley I."/>
            <person name="Horton D.L."/>
            <person name="Alikhan N.F."/>
            <person name="Baker D."/>
            <person name="Gharbi K."/>
            <person name="Hall N."/>
            <person name="Watson M."/>
            <person name="Adriaenssens E.M."/>
            <person name="Foster-Nyarko E."/>
            <person name="Jarju S."/>
            <person name="Secka A."/>
            <person name="Antonio M."/>
            <person name="Oren A."/>
            <person name="Chaudhuri R.R."/>
            <person name="La Ragione R."/>
            <person name="Hildebrand F."/>
            <person name="Pallen M.J."/>
        </authorList>
    </citation>
    <scope>NUCLEOTIDE SEQUENCE</scope>
    <source>
        <strain evidence="4">ChiHjej8B7-25341</strain>
    </source>
</reference>
<feature type="domain" description="Putative metallopeptidase" evidence="3">
    <location>
        <begin position="255"/>
        <end position="464"/>
    </location>
</feature>
<dbReference type="InterPro" id="IPR018698">
    <property type="entry name" value="VWA-like_dom"/>
</dbReference>
<dbReference type="PANTHER" id="PTHR38730:SF1">
    <property type="entry name" value="SLL7028 PROTEIN"/>
    <property type="match status" value="1"/>
</dbReference>